<dbReference type="InterPro" id="IPR050066">
    <property type="entry name" value="UvrABC_protein_C"/>
</dbReference>
<evidence type="ECO:0000313" key="12">
    <source>
        <dbReference type="Proteomes" id="UP001143362"/>
    </source>
</evidence>
<accession>A0ABT3TES2</accession>
<dbReference type="Gene3D" id="3.40.1440.10">
    <property type="entry name" value="GIY-YIG endonuclease"/>
    <property type="match status" value="1"/>
</dbReference>
<keyword evidence="1" id="KW-0227">DNA damage</keyword>
<keyword evidence="5" id="KW-0234">DNA repair</keyword>
<dbReference type="EMBL" id="SHNN01000001">
    <property type="protein sequence ID" value="MCX2980815.1"/>
    <property type="molecule type" value="Genomic_DNA"/>
</dbReference>
<evidence type="ECO:0000259" key="10">
    <source>
        <dbReference type="PROSITE" id="PS50164"/>
    </source>
</evidence>
<keyword evidence="6" id="KW-0742">SOS response</keyword>
<dbReference type="Pfam" id="PF01541">
    <property type="entry name" value="GIY-YIG"/>
    <property type="match status" value="1"/>
</dbReference>
<evidence type="ECO:0000256" key="8">
    <source>
        <dbReference type="ARBA" id="ARBA00042138"/>
    </source>
</evidence>
<keyword evidence="2" id="KW-0228">DNA excision</keyword>
<evidence type="ECO:0000256" key="1">
    <source>
        <dbReference type="ARBA" id="ARBA00022763"/>
    </source>
</evidence>
<evidence type="ECO:0000256" key="5">
    <source>
        <dbReference type="ARBA" id="ARBA00023204"/>
    </source>
</evidence>
<keyword evidence="11" id="KW-0540">Nuclease</keyword>
<dbReference type="SMART" id="SM00465">
    <property type="entry name" value="GIYc"/>
    <property type="match status" value="1"/>
</dbReference>
<gene>
    <name evidence="11" type="ORF">EYC98_07980</name>
</gene>
<reference evidence="11" key="1">
    <citation type="submission" date="2019-02" db="EMBL/GenBank/DDBJ databases">
        <authorList>
            <person name="Li S.-H."/>
        </authorList>
    </citation>
    <scope>NUCLEOTIDE SEQUENCE</scope>
    <source>
        <strain evidence="11">IMCC14734</strain>
    </source>
</reference>
<keyword evidence="4" id="KW-0267">Excision nuclease</keyword>
<keyword evidence="3" id="KW-0378">Hydrolase</keyword>
<keyword evidence="12" id="KW-1185">Reference proteome</keyword>
<dbReference type="PROSITE" id="PS50164">
    <property type="entry name" value="GIY_YIG"/>
    <property type="match status" value="1"/>
</dbReference>
<sequence>MVGTVTYRCRHSSRRVSVNRVAPTGTPGFSVLGAPQARLPACAGVYRFLDSNGYPLYIGKSINIYARVRTHLNEARHSQRQQRMVSATASVDCRPTAGEAGALLLENLAIKRDVPLFNRSQRAVRRLWSILLKQSKTGYEQAEIQAFTLDKPDIMAAYGSFKSRHHAREALRELARSESLCPKILGLEHARGACFQRQLGHCAGACVGIESADVHNQRLRAALARHRLSAWPVVGPVLVRETCAEPVAGQPRQEWHLLHNWTYLGTFSSEAAAAQAGVDNTFMFDRDTYQILRRVLRTHKLPLYCADSGEAVNWPDSGVPV</sequence>
<dbReference type="CDD" id="cd10434">
    <property type="entry name" value="GIY-YIG_UvrC_Cho"/>
    <property type="match status" value="1"/>
</dbReference>
<keyword evidence="11" id="KW-0255">Endonuclease</keyword>
<dbReference type="PANTHER" id="PTHR30562:SF10">
    <property type="entry name" value="EXCINUCLEASE CHO"/>
    <property type="match status" value="1"/>
</dbReference>
<evidence type="ECO:0000256" key="4">
    <source>
        <dbReference type="ARBA" id="ARBA00022881"/>
    </source>
</evidence>
<evidence type="ECO:0000256" key="3">
    <source>
        <dbReference type="ARBA" id="ARBA00022801"/>
    </source>
</evidence>
<feature type="domain" description="GIY-YIG" evidence="10">
    <location>
        <begin position="41"/>
        <end position="119"/>
    </location>
</feature>
<dbReference type="InterPro" id="IPR000305">
    <property type="entry name" value="GIY-YIG_endonuc"/>
</dbReference>
<dbReference type="InterPro" id="IPR035901">
    <property type="entry name" value="GIY-YIG_endonuc_sf"/>
</dbReference>
<evidence type="ECO:0000256" key="2">
    <source>
        <dbReference type="ARBA" id="ARBA00022769"/>
    </source>
</evidence>
<evidence type="ECO:0000313" key="11">
    <source>
        <dbReference type="EMBL" id="MCX2980815.1"/>
    </source>
</evidence>
<evidence type="ECO:0000256" key="6">
    <source>
        <dbReference type="ARBA" id="ARBA00023236"/>
    </source>
</evidence>
<dbReference type="GO" id="GO:0004519">
    <property type="term" value="F:endonuclease activity"/>
    <property type="evidence" value="ECO:0007669"/>
    <property type="project" value="UniProtKB-KW"/>
</dbReference>
<organism evidence="11 12">
    <name type="scientific">Candidatus Litorirhabdus singularis</name>
    <dbReference type="NCBI Taxonomy" id="2518993"/>
    <lineage>
        <taxon>Bacteria</taxon>
        <taxon>Pseudomonadati</taxon>
        <taxon>Pseudomonadota</taxon>
        <taxon>Gammaproteobacteria</taxon>
        <taxon>Cellvibrionales</taxon>
        <taxon>Halieaceae</taxon>
        <taxon>Candidatus Litorirhabdus</taxon>
    </lineage>
</organism>
<name>A0ABT3TES2_9GAMM</name>
<dbReference type="InterPro" id="IPR047296">
    <property type="entry name" value="GIY-YIG_UvrC_Cho"/>
</dbReference>
<dbReference type="PANTHER" id="PTHR30562">
    <property type="entry name" value="UVRC/OXIDOREDUCTASE"/>
    <property type="match status" value="1"/>
</dbReference>
<dbReference type="SUPFAM" id="SSF82771">
    <property type="entry name" value="GIY-YIG endonuclease"/>
    <property type="match status" value="1"/>
</dbReference>
<evidence type="ECO:0000256" key="7">
    <source>
        <dbReference type="ARBA" id="ARBA00040756"/>
    </source>
</evidence>
<evidence type="ECO:0000256" key="9">
    <source>
        <dbReference type="ARBA" id="ARBA00042732"/>
    </source>
</evidence>
<proteinExistence type="predicted"/>
<dbReference type="Proteomes" id="UP001143362">
    <property type="component" value="Unassembled WGS sequence"/>
</dbReference>
<comment type="caution">
    <text evidence="11">The sequence shown here is derived from an EMBL/GenBank/DDBJ whole genome shotgun (WGS) entry which is preliminary data.</text>
</comment>
<protein>
    <recommendedName>
        <fullName evidence="7">Excinuclease cho</fullName>
    </recommendedName>
    <alternativeName>
        <fullName evidence="9">Endonuclease cho</fullName>
    </alternativeName>
    <alternativeName>
        <fullName evidence="8">UvrC homolog protein</fullName>
    </alternativeName>
</protein>